<protein>
    <recommendedName>
        <fullName evidence="7">4-hydroxy-3-methylbut-2-enyl diphosphate reductase</fullName>
    </recommendedName>
</protein>
<evidence type="ECO:0008006" key="7">
    <source>
        <dbReference type="Google" id="ProtNLM"/>
    </source>
</evidence>
<dbReference type="GO" id="GO:0019288">
    <property type="term" value="P:isopentenyl diphosphate biosynthetic process, methylerythritol 4-phosphate pathway"/>
    <property type="evidence" value="ECO:0007669"/>
    <property type="project" value="InterPro"/>
</dbReference>
<dbReference type="GO" id="GO:0051745">
    <property type="term" value="F:4-hydroxy-3-methylbut-2-enyl diphosphate reductase activity"/>
    <property type="evidence" value="ECO:0007669"/>
    <property type="project" value="InterPro"/>
</dbReference>
<keyword evidence="3" id="KW-0479">Metal-binding</keyword>
<comment type="cofactor">
    <cofactor evidence="1">
        <name>[4Fe-4S] cluster</name>
        <dbReference type="ChEBI" id="CHEBI:49883"/>
    </cofactor>
</comment>
<name>A0A382ZYL3_9ZZZZ</name>
<dbReference type="InterPro" id="IPR003451">
    <property type="entry name" value="LytB/IspH"/>
</dbReference>
<organism evidence="6">
    <name type="scientific">marine metagenome</name>
    <dbReference type="NCBI Taxonomy" id="408172"/>
    <lineage>
        <taxon>unclassified sequences</taxon>
        <taxon>metagenomes</taxon>
        <taxon>ecological metagenomes</taxon>
    </lineage>
</organism>
<dbReference type="PANTHER" id="PTHR30426">
    <property type="entry name" value="4-HYDROXY-3-METHYLBUT-2-ENYL DIPHOSPHATE REDUCTASE"/>
    <property type="match status" value="1"/>
</dbReference>
<dbReference type="GO" id="GO:0046872">
    <property type="term" value="F:metal ion binding"/>
    <property type="evidence" value="ECO:0007669"/>
    <property type="project" value="UniProtKB-KW"/>
</dbReference>
<dbReference type="EMBL" id="UINC01187687">
    <property type="protein sequence ID" value="SVE00541.1"/>
    <property type="molecule type" value="Genomic_DNA"/>
</dbReference>
<evidence type="ECO:0000256" key="3">
    <source>
        <dbReference type="ARBA" id="ARBA00022723"/>
    </source>
</evidence>
<evidence type="ECO:0000256" key="4">
    <source>
        <dbReference type="ARBA" id="ARBA00023004"/>
    </source>
</evidence>
<keyword evidence="5" id="KW-0411">Iron-sulfur</keyword>
<evidence type="ECO:0000256" key="2">
    <source>
        <dbReference type="ARBA" id="ARBA00022485"/>
    </source>
</evidence>
<feature type="non-terminal residue" evidence="6">
    <location>
        <position position="180"/>
    </location>
</feature>
<dbReference type="GO" id="GO:0050992">
    <property type="term" value="P:dimethylallyl diphosphate biosynthetic process"/>
    <property type="evidence" value="ECO:0007669"/>
    <property type="project" value="InterPro"/>
</dbReference>
<dbReference type="Gene3D" id="3.40.50.11270">
    <property type="match status" value="1"/>
</dbReference>
<evidence type="ECO:0000256" key="1">
    <source>
        <dbReference type="ARBA" id="ARBA00001966"/>
    </source>
</evidence>
<evidence type="ECO:0000256" key="5">
    <source>
        <dbReference type="ARBA" id="ARBA00023014"/>
    </source>
</evidence>
<dbReference type="AlphaFoldDB" id="A0A382ZYL3"/>
<accession>A0A382ZYL3</accession>
<dbReference type="GO" id="GO:0051539">
    <property type="term" value="F:4 iron, 4 sulfur cluster binding"/>
    <property type="evidence" value="ECO:0007669"/>
    <property type="project" value="UniProtKB-KW"/>
</dbReference>
<dbReference type="Pfam" id="PF02401">
    <property type="entry name" value="LYTB"/>
    <property type="match status" value="1"/>
</dbReference>
<reference evidence="6" key="1">
    <citation type="submission" date="2018-05" db="EMBL/GenBank/DDBJ databases">
        <authorList>
            <person name="Lanie J.A."/>
            <person name="Ng W.-L."/>
            <person name="Kazmierczak K.M."/>
            <person name="Andrzejewski T.M."/>
            <person name="Davidsen T.M."/>
            <person name="Wayne K.J."/>
            <person name="Tettelin H."/>
            <person name="Glass J.I."/>
            <person name="Rusch D."/>
            <person name="Podicherti R."/>
            <person name="Tsui H.-C.T."/>
            <person name="Winkler M.E."/>
        </authorList>
    </citation>
    <scope>NUCLEOTIDE SEQUENCE</scope>
</reference>
<keyword evidence="4" id="KW-0408">Iron</keyword>
<dbReference type="PANTHER" id="PTHR30426:SF0">
    <property type="entry name" value="4-HYDROXY-3-METHYLBUT-2-ENYL DIPHOSPHATE REDUCTASE"/>
    <property type="match status" value="1"/>
</dbReference>
<evidence type="ECO:0000313" key="6">
    <source>
        <dbReference type="EMBL" id="SVE00541.1"/>
    </source>
</evidence>
<dbReference type="Gene3D" id="3.40.1010.20">
    <property type="entry name" value="4-hydroxy-3-methylbut-2-enyl diphosphate reductase, catalytic domain"/>
    <property type="match status" value="2"/>
</dbReference>
<keyword evidence="2" id="KW-0004">4Fe-4S</keyword>
<proteinExistence type="predicted"/>
<gene>
    <name evidence="6" type="ORF">METZ01_LOCUS453395</name>
</gene>
<sequence length="180" mass="20366">MAHTTAKKYGNVYMLGDIVHNENVVKNLKKAGIKVVQLLEEVPKDKPVLFRAHGTANQVWQKAKERNIKIIDATCPLVQEIHDEVFKLEEEGRRIIIIGDHGHDEVVGIASQVVNPIVIENPGEAKEIKKIKKAGIVSQSTQTIENVQEIINILMTKIFDLRFVNTICFPTKRNQNQIKE</sequence>